<evidence type="ECO:0000313" key="2">
    <source>
        <dbReference type="Proteomes" id="UP001212263"/>
    </source>
</evidence>
<dbReference type="Proteomes" id="UP001212263">
    <property type="component" value="Unassembled WGS sequence"/>
</dbReference>
<dbReference type="AlphaFoldDB" id="A0AAW6FIA2"/>
<sequence>MNHTEIRPVKIPEQLLSGFLEFAKEVNRKSVERGIKFTEEHKGGKTKCDKLSYST</sequence>
<dbReference type="EMBL" id="JAQMRD010000006">
    <property type="protein sequence ID" value="MDB9222649.1"/>
    <property type="molecule type" value="Genomic_DNA"/>
</dbReference>
<reference evidence="1" key="1">
    <citation type="submission" date="2023-01" db="EMBL/GenBank/DDBJ databases">
        <title>Human gut microbiome strain richness.</title>
        <authorList>
            <person name="Chen-Liaw A."/>
        </authorList>
    </citation>
    <scope>NUCLEOTIDE SEQUENCE</scope>
    <source>
        <strain evidence="1">RTP21484st1_B7_RTP21484_190118</strain>
    </source>
</reference>
<comment type="caution">
    <text evidence="1">The sequence shown here is derived from an EMBL/GenBank/DDBJ whole genome shotgun (WGS) entry which is preliminary data.</text>
</comment>
<evidence type="ECO:0000313" key="1">
    <source>
        <dbReference type="EMBL" id="MDB9222649.1"/>
    </source>
</evidence>
<protein>
    <submittedName>
        <fullName evidence="1">Uncharacterized protein</fullName>
    </submittedName>
</protein>
<proteinExistence type="predicted"/>
<gene>
    <name evidence="1" type="ORF">PN645_06460</name>
</gene>
<dbReference type="RefSeq" id="WP_272054341.1">
    <property type="nucleotide sequence ID" value="NZ_JAQMRB010000009.1"/>
</dbReference>
<organism evidence="1 2">
    <name type="scientific">Odoribacter splanchnicus</name>
    <dbReference type="NCBI Taxonomy" id="28118"/>
    <lineage>
        <taxon>Bacteria</taxon>
        <taxon>Pseudomonadati</taxon>
        <taxon>Bacteroidota</taxon>
        <taxon>Bacteroidia</taxon>
        <taxon>Bacteroidales</taxon>
        <taxon>Odoribacteraceae</taxon>
        <taxon>Odoribacter</taxon>
    </lineage>
</organism>
<name>A0AAW6FIA2_9BACT</name>
<accession>A0AAW6FIA2</accession>